<feature type="transmembrane region" description="Helical" evidence="1">
    <location>
        <begin position="202"/>
        <end position="226"/>
    </location>
</feature>
<feature type="transmembrane region" description="Helical" evidence="1">
    <location>
        <begin position="7"/>
        <end position="31"/>
    </location>
</feature>
<dbReference type="Proteomes" id="UP000670475">
    <property type="component" value="Unassembled WGS sequence"/>
</dbReference>
<feature type="domain" description="DUF4396" evidence="2">
    <location>
        <begin position="88"/>
        <end position="231"/>
    </location>
</feature>
<feature type="transmembrane region" description="Helical" evidence="1">
    <location>
        <begin position="47"/>
        <end position="67"/>
    </location>
</feature>
<comment type="caution">
    <text evidence="3">The sequence shown here is derived from an EMBL/GenBank/DDBJ whole genome shotgun (WGS) entry which is preliminary data.</text>
</comment>
<evidence type="ECO:0000259" key="2">
    <source>
        <dbReference type="Pfam" id="PF14342"/>
    </source>
</evidence>
<feature type="transmembrane region" description="Helical" evidence="1">
    <location>
        <begin position="168"/>
        <end position="190"/>
    </location>
</feature>
<organism evidence="3 4">
    <name type="scientific">Streptomyces montanisoli</name>
    <dbReference type="NCBI Taxonomy" id="2798581"/>
    <lineage>
        <taxon>Bacteria</taxon>
        <taxon>Bacillati</taxon>
        <taxon>Actinomycetota</taxon>
        <taxon>Actinomycetes</taxon>
        <taxon>Kitasatosporales</taxon>
        <taxon>Streptomycetaceae</taxon>
        <taxon>Streptomyces</taxon>
    </lineage>
</organism>
<sequence length="234" mass="25268">MRRPPVPAAWLTVLSWVSLGAAFLSAAWILFDIYGRGHRQPMGVMEAVWPVTALYFGPAAVAGYRALGRPASGRWQQRHGDPPPKPAWAATAVGVSHCGAGCTLGDVIAEFAVFALGATIAGRALFAEYVGDFVLALVLGVAFQYFAIAPMRGLGVRKGLTEAAKADVLSLAAFEIGLFGWMALMAFVFFPAPHHLRPDSPVYWFLMQIGMVAGFFTAWPVNTWLIRRGVKEAM</sequence>
<dbReference type="AlphaFoldDB" id="A0A940MCK4"/>
<protein>
    <submittedName>
        <fullName evidence="3">DUF4396 domain-containing protein</fullName>
    </submittedName>
</protein>
<keyword evidence="4" id="KW-1185">Reference proteome</keyword>
<name>A0A940MCK4_9ACTN</name>
<reference evidence="3" key="1">
    <citation type="submission" date="2021-03" db="EMBL/GenBank/DDBJ databases">
        <title>Whole genome sequence of Streptomyces bomunensis MMS17-BM035.</title>
        <authorList>
            <person name="Lee J.H."/>
        </authorList>
    </citation>
    <scope>NUCLEOTIDE SEQUENCE</scope>
    <source>
        <strain evidence="3">MMS17-BM035</strain>
    </source>
</reference>
<keyword evidence="1" id="KW-0812">Transmembrane</keyword>
<evidence type="ECO:0000313" key="3">
    <source>
        <dbReference type="EMBL" id="MBP0456556.1"/>
    </source>
</evidence>
<dbReference type="Pfam" id="PF14342">
    <property type="entry name" value="DUF4396"/>
    <property type="match status" value="1"/>
</dbReference>
<accession>A0A940MCK4</accession>
<dbReference type="InterPro" id="IPR025509">
    <property type="entry name" value="DUF4396"/>
</dbReference>
<evidence type="ECO:0000313" key="4">
    <source>
        <dbReference type="Proteomes" id="UP000670475"/>
    </source>
</evidence>
<keyword evidence="1" id="KW-1133">Transmembrane helix</keyword>
<gene>
    <name evidence="3" type="ORF">JFN87_03445</name>
</gene>
<evidence type="ECO:0000256" key="1">
    <source>
        <dbReference type="SAM" id="Phobius"/>
    </source>
</evidence>
<keyword evidence="1" id="KW-0472">Membrane</keyword>
<feature type="transmembrane region" description="Helical" evidence="1">
    <location>
        <begin position="129"/>
        <end position="148"/>
    </location>
</feature>
<dbReference type="EMBL" id="JAGIQL010000007">
    <property type="protein sequence ID" value="MBP0456556.1"/>
    <property type="molecule type" value="Genomic_DNA"/>
</dbReference>
<proteinExistence type="predicted"/>